<evidence type="ECO:0000256" key="7">
    <source>
        <dbReference type="ARBA" id="ARBA00023163"/>
    </source>
</evidence>
<dbReference type="GO" id="GO:0003899">
    <property type="term" value="F:DNA-directed RNA polymerase activity"/>
    <property type="evidence" value="ECO:0007669"/>
    <property type="project" value="UniProtKB-EC"/>
</dbReference>
<feature type="region of interest" description="Disordered" evidence="12">
    <location>
        <begin position="63"/>
        <end position="82"/>
    </location>
</feature>
<dbReference type="NCBIfam" id="TIGR00690">
    <property type="entry name" value="rpoZ"/>
    <property type="match status" value="1"/>
</dbReference>
<evidence type="ECO:0000256" key="10">
    <source>
        <dbReference type="ARBA" id="ARBA00048552"/>
    </source>
</evidence>
<name>A0ABS5ZDF9_9GAMM</name>
<evidence type="ECO:0000256" key="5">
    <source>
        <dbReference type="ARBA" id="ARBA00022679"/>
    </source>
</evidence>
<comment type="caution">
    <text evidence="13">The sequence shown here is derived from an EMBL/GenBank/DDBJ whole genome shotgun (WGS) entry which is preliminary data.</text>
</comment>
<proteinExistence type="inferred from homology"/>
<evidence type="ECO:0000256" key="2">
    <source>
        <dbReference type="ARBA" id="ARBA00012418"/>
    </source>
</evidence>
<dbReference type="Proteomes" id="UP000690515">
    <property type="component" value="Unassembled WGS sequence"/>
</dbReference>
<dbReference type="Pfam" id="PF01192">
    <property type="entry name" value="RNA_pol_Rpb6"/>
    <property type="match status" value="1"/>
</dbReference>
<evidence type="ECO:0000256" key="4">
    <source>
        <dbReference type="ARBA" id="ARBA00022478"/>
    </source>
</evidence>
<evidence type="ECO:0000256" key="11">
    <source>
        <dbReference type="HAMAP-Rule" id="MF_00366"/>
    </source>
</evidence>
<keyword evidence="6 11" id="KW-0548">Nucleotidyltransferase</keyword>
<dbReference type="GO" id="GO:0000428">
    <property type="term" value="C:DNA-directed RNA polymerase complex"/>
    <property type="evidence" value="ECO:0007669"/>
    <property type="project" value="UniProtKB-KW"/>
</dbReference>
<dbReference type="InterPro" id="IPR003716">
    <property type="entry name" value="DNA-dir_RNA_pol_omega"/>
</dbReference>
<dbReference type="SUPFAM" id="SSF63562">
    <property type="entry name" value="RPB6/omega subunit-like"/>
    <property type="match status" value="1"/>
</dbReference>
<keyword evidence="4 11" id="KW-0240">DNA-directed RNA polymerase</keyword>
<comment type="catalytic activity">
    <reaction evidence="10 11">
        <text>RNA(n) + a ribonucleoside 5'-triphosphate = RNA(n+1) + diphosphate</text>
        <dbReference type="Rhea" id="RHEA:21248"/>
        <dbReference type="Rhea" id="RHEA-COMP:14527"/>
        <dbReference type="Rhea" id="RHEA-COMP:17342"/>
        <dbReference type="ChEBI" id="CHEBI:33019"/>
        <dbReference type="ChEBI" id="CHEBI:61557"/>
        <dbReference type="ChEBI" id="CHEBI:140395"/>
        <dbReference type="EC" id="2.7.7.6"/>
    </reaction>
</comment>
<evidence type="ECO:0000256" key="9">
    <source>
        <dbReference type="ARBA" id="ARBA00030998"/>
    </source>
</evidence>
<keyword evidence="7 11" id="KW-0804">Transcription</keyword>
<gene>
    <name evidence="11 13" type="primary">rpoZ</name>
    <name evidence="13" type="ORF">KCG35_13605</name>
</gene>
<accession>A0ABS5ZDF9</accession>
<keyword evidence="5 11" id="KW-0808">Transferase</keyword>
<evidence type="ECO:0000256" key="1">
    <source>
        <dbReference type="ARBA" id="ARBA00006711"/>
    </source>
</evidence>
<dbReference type="HAMAP" id="MF_00366">
    <property type="entry name" value="RNApol_bact_RpoZ"/>
    <property type="match status" value="1"/>
</dbReference>
<dbReference type="RefSeq" id="WP_215820341.1">
    <property type="nucleotide sequence ID" value="NZ_JAGSOY010000030.1"/>
</dbReference>
<evidence type="ECO:0000313" key="13">
    <source>
        <dbReference type="EMBL" id="MBU2712102.1"/>
    </source>
</evidence>
<comment type="subunit">
    <text evidence="11">The RNAP catalytic core consists of 2 alpha, 1 beta, 1 beta' and 1 omega subunit. When a sigma factor is associated with the core the holoenzyme is formed, which can initiate transcription.</text>
</comment>
<sequence>MARVTVEDCLDNVDNRFQLVMVATKRARQLATGGKDSKLEWEDDKPTVMALREIAAGYVSPSILDEPKEDDQDVAFSLSGGA</sequence>
<evidence type="ECO:0000256" key="6">
    <source>
        <dbReference type="ARBA" id="ARBA00022695"/>
    </source>
</evidence>
<dbReference type="PANTHER" id="PTHR34476">
    <property type="entry name" value="DNA-DIRECTED RNA POLYMERASE SUBUNIT OMEGA"/>
    <property type="match status" value="1"/>
</dbReference>
<dbReference type="EMBL" id="JAGSOY010000030">
    <property type="protein sequence ID" value="MBU2712102.1"/>
    <property type="molecule type" value="Genomic_DNA"/>
</dbReference>
<reference evidence="13 14" key="1">
    <citation type="submission" date="2021-04" db="EMBL/GenBank/DDBJ databases">
        <authorList>
            <person name="Pira H."/>
            <person name="Risdian C."/>
            <person name="Wink J."/>
        </authorList>
    </citation>
    <scope>NUCLEOTIDE SEQUENCE [LARGE SCALE GENOMIC DNA]</scope>
    <source>
        <strain evidence="13 14">WH53</strain>
    </source>
</reference>
<comment type="function">
    <text evidence="11">Promotes RNA polymerase assembly. Latches the N- and C-terminal regions of the beta' subunit thereby facilitating its interaction with the beta and alpha subunits.</text>
</comment>
<evidence type="ECO:0000256" key="12">
    <source>
        <dbReference type="SAM" id="MobiDB-lite"/>
    </source>
</evidence>
<evidence type="ECO:0000313" key="14">
    <source>
        <dbReference type="Proteomes" id="UP000690515"/>
    </source>
</evidence>
<evidence type="ECO:0000256" key="8">
    <source>
        <dbReference type="ARBA" id="ARBA00029924"/>
    </source>
</evidence>
<dbReference type="InterPro" id="IPR036161">
    <property type="entry name" value="RPB6/omega-like_sf"/>
</dbReference>
<dbReference type="InterPro" id="IPR006110">
    <property type="entry name" value="Pol_omega/Rpo6/RPB6"/>
</dbReference>
<keyword evidence="14" id="KW-1185">Reference proteome</keyword>
<organism evidence="13 14">
    <name type="scientific">Zooshikella harenae</name>
    <dbReference type="NCBI Taxonomy" id="2827238"/>
    <lineage>
        <taxon>Bacteria</taxon>
        <taxon>Pseudomonadati</taxon>
        <taxon>Pseudomonadota</taxon>
        <taxon>Gammaproteobacteria</taxon>
        <taxon>Oceanospirillales</taxon>
        <taxon>Zooshikellaceae</taxon>
        <taxon>Zooshikella</taxon>
    </lineage>
</organism>
<evidence type="ECO:0000256" key="3">
    <source>
        <dbReference type="ARBA" id="ARBA00013725"/>
    </source>
</evidence>
<protein>
    <recommendedName>
        <fullName evidence="3 11">DNA-directed RNA polymerase subunit omega</fullName>
        <shortName evidence="11">RNAP omega subunit</shortName>
        <ecNumber evidence="2 11">2.7.7.6</ecNumber>
    </recommendedName>
    <alternativeName>
        <fullName evidence="9 11">RNA polymerase omega subunit</fullName>
    </alternativeName>
    <alternativeName>
        <fullName evidence="8 11">Transcriptase subunit omega</fullName>
    </alternativeName>
</protein>
<dbReference type="SMART" id="SM01409">
    <property type="entry name" value="RNA_pol_Rpb6"/>
    <property type="match status" value="1"/>
</dbReference>
<comment type="similarity">
    <text evidence="1 11">Belongs to the RNA polymerase subunit omega family.</text>
</comment>
<dbReference type="Gene3D" id="3.90.940.10">
    <property type="match status" value="1"/>
</dbReference>
<dbReference type="EC" id="2.7.7.6" evidence="2 11"/>
<dbReference type="PANTHER" id="PTHR34476:SF1">
    <property type="entry name" value="DNA-DIRECTED RNA POLYMERASE SUBUNIT OMEGA"/>
    <property type="match status" value="1"/>
</dbReference>